<accession>A0A1E1L2Y7</accession>
<keyword evidence="3" id="KW-1185">Reference proteome</keyword>
<evidence type="ECO:0000256" key="1">
    <source>
        <dbReference type="SAM" id="SignalP"/>
    </source>
</evidence>
<sequence length="447" mass="45429">MLQLSTILAGLATVLLTLTMPLSIPLGTSGKSLSVGEDGQSITLGGKTINLHQAMNSDVACAPMQAGPGTKKKGGGKGKGRGAAISTNAKTIYFITNAAENSIVALKVAMDGSLSEGSVTPTGGAGMTGVDDKGDPAIPDSLFSQGAVKVSGNHIVSVNPGSKTISMFAISATDSTVLTMVGKPADTLGEFPVSVGLSASLSQACVANSGAKVGVTCFTMCPIVGLMPLDTCRRPFELNQTTPPVGPLNTVSQVFFNADSTKLMTTVKGDPTKNNTCFLSVFPVENKLVSTKETRSSPDGTAVLFGAALLPNSNEIFVTDASFGAATLSLSDTNTASTLKSTKILDQKATCWAAFSELTAPPNYLVEIDPTSGDIVKDFELTNGNSGLIDLVSAGRFIYALSPGNTTVGSAAAVTVFDVSGGRGSAKEVQNFKLAGVTGSAMGMASV</sequence>
<keyword evidence="1" id="KW-0732">Signal</keyword>
<dbReference type="SUPFAM" id="SSF75011">
    <property type="entry name" value="3-carboxy-cis,cis-mucoante lactonizing enzyme"/>
    <property type="match status" value="1"/>
</dbReference>
<dbReference type="STRING" id="914237.A0A1E1L2Y7"/>
<dbReference type="AlphaFoldDB" id="A0A1E1L2Y7"/>
<comment type="caution">
    <text evidence="2">The sequence shown here is derived from an EMBL/GenBank/DDBJ whole genome shotgun (WGS) entry which is preliminary data.</text>
</comment>
<dbReference type="InParanoid" id="A0A1E1L2Y7"/>
<feature type="chain" id="PRO_5009446629" description="3-carboxymuconate cyclase" evidence="1">
    <location>
        <begin position="31"/>
        <end position="447"/>
    </location>
</feature>
<proteinExistence type="predicted"/>
<organism evidence="2 3">
    <name type="scientific">Rhynchosporium graminicola</name>
    <dbReference type="NCBI Taxonomy" id="2792576"/>
    <lineage>
        <taxon>Eukaryota</taxon>
        <taxon>Fungi</taxon>
        <taxon>Dikarya</taxon>
        <taxon>Ascomycota</taxon>
        <taxon>Pezizomycotina</taxon>
        <taxon>Leotiomycetes</taxon>
        <taxon>Helotiales</taxon>
        <taxon>Ploettnerulaceae</taxon>
        <taxon>Rhynchosporium</taxon>
    </lineage>
</organism>
<evidence type="ECO:0000313" key="2">
    <source>
        <dbReference type="EMBL" id="CZT04886.1"/>
    </source>
</evidence>
<evidence type="ECO:0008006" key="4">
    <source>
        <dbReference type="Google" id="ProtNLM"/>
    </source>
</evidence>
<gene>
    <name evidence="2" type="ORF">RCO7_09202</name>
</gene>
<reference evidence="3" key="1">
    <citation type="submission" date="2016-03" db="EMBL/GenBank/DDBJ databases">
        <authorList>
            <person name="Ploux O."/>
        </authorList>
    </citation>
    <scope>NUCLEOTIDE SEQUENCE [LARGE SCALE GENOMIC DNA]</scope>
    <source>
        <strain evidence="3">UK7</strain>
    </source>
</reference>
<name>A0A1E1L2Y7_9HELO</name>
<dbReference type="Proteomes" id="UP000178129">
    <property type="component" value="Unassembled WGS sequence"/>
</dbReference>
<dbReference type="EMBL" id="FJUW01000033">
    <property type="protein sequence ID" value="CZT04886.1"/>
    <property type="molecule type" value="Genomic_DNA"/>
</dbReference>
<dbReference type="Gene3D" id="2.130.10.10">
    <property type="entry name" value="YVTN repeat-like/Quinoprotein amine dehydrogenase"/>
    <property type="match status" value="1"/>
</dbReference>
<feature type="signal peptide" evidence="1">
    <location>
        <begin position="1"/>
        <end position="30"/>
    </location>
</feature>
<protein>
    <recommendedName>
        <fullName evidence="4">3-carboxymuconate cyclase</fullName>
    </recommendedName>
</protein>
<dbReference type="InterPro" id="IPR015943">
    <property type="entry name" value="WD40/YVTN_repeat-like_dom_sf"/>
</dbReference>
<evidence type="ECO:0000313" key="3">
    <source>
        <dbReference type="Proteomes" id="UP000178129"/>
    </source>
</evidence>